<dbReference type="InterPro" id="IPR043502">
    <property type="entry name" value="DNA/RNA_pol_sf"/>
</dbReference>
<protein>
    <recommendedName>
        <fullName evidence="1">Reverse transcriptase domain-containing protein</fullName>
    </recommendedName>
</protein>
<dbReference type="Pfam" id="PF00078">
    <property type="entry name" value="RVT_1"/>
    <property type="match status" value="1"/>
</dbReference>
<keyword evidence="3" id="KW-1185">Reference proteome</keyword>
<comment type="caution">
    <text evidence="2">The sequence shown here is derived from an EMBL/GenBank/DDBJ whole genome shotgun (WGS) entry which is preliminary data.</text>
</comment>
<accession>A0AAV1LLH0</accession>
<evidence type="ECO:0000313" key="2">
    <source>
        <dbReference type="EMBL" id="CAK1596273.1"/>
    </source>
</evidence>
<organism evidence="2 3">
    <name type="scientific">Parnassius mnemosyne</name>
    <name type="common">clouded apollo</name>
    <dbReference type="NCBI Taxonomy" id="213953"/>
    <lineage>
        <taxon>Eukaryota</taxon>
        <taxon>Metazoa</taxon>
        <taxon>Ecdysozoa</taxon>
        <taxon>Arthropoda</taxon>
        <taxon>Hexapoda</taxon>
        <taxon>Insecta</taxon>
        <taxon>Pterygota</taxon>
        <taxon>Neoptera</taxon>
        <taxon>Endopterygota</taxon>
        <taxon>Lepidoptera</taxon>
        <taxon>Glossata</taxon>
        <taxon>Ditrysia</taxon>
        <taxon>Papilionoidea</taxon>
        <taxon>Papilionidae</taxon>
        <taxon>Parnassiinae</taxon>
        <taxon>Parnassini</taxon>
        <taxon>Parnassius</taxon>
        <taxon>Driopa</taxon>
    </lineage>
</organism>
<dbReference type="CDD" id="cd01650">
    <property type="entry name" value="RT_nLTR_like"/>
    <property type="match status" value="1"/>
</dbReference>
<evidence type="ECO:0000313" key="3">
    <source>
        <dbReference type="Proteomes" id="UP001314205"/>
    </source>
</evidence>
<feature type="domain" description="Reverse transcriptase" evidence="1">
    <location>
        <begin position="123"/>
        <end position="259"/>
    </location>
</feature>
<reference evidence="2 3" key="1">
    <citation type="submission" date="2023-11" db="EMBL/GenBank/DDBJ databases">
        <authorList>
            <person name="Hedman E."/>
            <person name="Englund M."/>
            <person name="Stromberg M."/>
            <person name="Nyberg Akerstrom W."/>
            <person name="Nylinder S."/>
            <person name="Jareborg N."/>
            <person name="Kallberg Y."/>
            <person name="Kronander E."/>
        </authorList>
    </citation>
    <scope>NUCLEOTIDE SEQUENCE [LARGE SCALE GENOMIC DNA]</scope>
</reference>
<proteinExistence type="predicted"/>
<sequence>MSIGNELIPTLKHEGKKFEMRKEIVNTATKYFKTLYTNVNYDPSTYEKKQCKDVEPFMVGEIISAISKLKNEKASGPDDIYNEIIKYSSYELHKVIKHLFNNILKEEVVPKQWHVSNITILHKKGSKDNLDNYRPINLSSGLYKLFMIVLRRRIEKTLDEQQSVEQAGFRPTFSIMDHIRSVTQIIEKCMEYGYTVYLTFIDFTKGVDQKYINILKYIYRNSKARIRTDQMGEPKGVKQGDPITPILFNEVSENIFRNMSW</sequence>
<dbReference type="AlphaFoldDB" id="A0AAV1LLH0"/>
<dbReference type="GO" id="GO:0071897">
    <property type="term" value="P:DNA biosynthetic process"/>
    <property type="evidence" value="ECO:0007669"/>
    <property type="project" value="UniProtKB-ARBA"/>
</dbReference>
<evidence type="ECO:0000259" key="1">
    <source>
        <dbReference type="Pfam" id="PF00078"/>
    </source>
</evidence>
<gene>
    <name evidence="2" type="ORF">PARMNEM_LOCUS15645</name>
</gene>
<name>A0AAV1LLH0_9NEOP</name>
<dbReference type="SUPFAM" id="SSF56672">
    <property type="entry name" value="DNA/RNA polymerases"/>
    <property type="match status" value="1"/>
</dbReference>
<dbReference type="InterPro" id="IPR000477">
    <property type="entry name" value="RT_dom"/>
</dbReference>
<dbReference type="PANTHER" id="PTHR19446">
    <property type="entry name" value="REVERSE TRANSCRIPTASES"/>
    <property type="match status" value="1"/>
</dbReference>
<dbReference type="Proteomes" id="UP001314205">
    <property type="component" value="Unassembled WGS sequence"/>
</dbReference>
<dbReference type="EMBL" id="CAVLGL010000093">
    <property type="protein sequence ID" value="CAK1596273.1"/>
    <property type="molecule type" value="Genomic_DNA"/>
</dbReference>